<dbReference type="InterPro" id="IPR027417">
    <property type="entry name" value="P-loop_NTPase"/>
</dbReference>
<evidence type="ECO:0000256" key="8">
    <source>
        <dbReference type="HAMAP-Rule" id="MF_00238"/>
    </source>
</evidence>
<dbReference type="GO" id="GO:0005737">
    <property type="term" value="C:cytoplasm"/>
    <property type="evidence" value="ECO:0007669"/>
    <property type="project" value="UniProtKB-SubCell"/>
</dbReference>
<protein>
    <recommendedName>
        <fullName evidence="8">Cytidylate kinase</fullName>
        <shortName evidence="8">CK</shortName>
        <ecNumber evidence="8">2.7.4.25</ecNumber>
    </recommendedName>
    <alternativeName>
        <fullName evidence="8">Cytidine monophosphate kinase</fullName>
        <shortName evidence="8">CMP kinase</shortName>
    </alternativeName>
</protein>
<dbReference type="CDD" id="cd02020">
    <property type="entry name" value="CMPK"/>
    <property type="match status" value="1"/>
</dbReference>
<accession>E0XXU3</accession>
<dbReference type="GO" id="GO:0036430">
    <property type="term" value="F:CMP kinase activity"/>
    <property type="evidence" value="ECO:0007669"/>
    <property type="project" value="RHEA"/>
</dbReference>
<dbReference type="HAMAP" id="MF_00238">
    <property type="entry name" value="Cytidyl_kinase_type1"/>
    <property type="match status" value="1"/>
</dbReference>
<evidence type="ECO:0000256" key="7">
    <source>
        <dbReference type="ARBA" id="ARBA00048478"/>
    </source>
</evidence>
<dbReference type="NCBIfam" id="TIGR00017">
    <property type="entry name" value="cmk"/>
    <property type="match status" value="1"/>
</dbReference>
<keyword evidence="5 8" id="KW-0067">ATP-binding</keyword>
<comment type="catalytic activity">
    <reaction evidence="7 8">
        <text>CMP + ATP = CDP + ADP</text>
        <dbReference type="Rhea" id="RHEA:11600"/>
        <dbReference type="ChEBI" id="CHEBI:30616"/>
        <dbReference type="ChEBI" id="CHEBI:58069"/>
        <dbReference type="ChEBI" id="CHEBI:60377"/>
        <dbReference type="ChEBI" id="CHEBI:456216"/>
        <dbReference type="EC" id="2.7.4.25"/>
    </reaction>
</comment>
<dbReference type="InterPro" id="IPR011994">
    <property type="entry name" value="Cytidylate_kinase_dom"/>
</dbReference>
<evidence type="ECO:0000256" key="3">
    <source>
        <dbReference type="ARBA" id="ARBA00022741"/>
    </source>
</evidence>
<dbReference type="SUPFAM" id="SSF52540">
    <property type="entry name" value="P-loop containing nucleoside triphosphate hydrolases"/>
    <property type="match status" value="1"/>
</dbReference>
<comment type="similarity">
    <text evidence="1 8">Belongs to the cytidylate kinase family. Type 1 subfamily.</text>
</comment>
<keyword evidence="2 8" id="KW-0808">Transferase</keyword>
<comment type="subcellular location">
    <subcellularLocation>
        <location evidence="8">Cytoplasm</location>
    </subcellularLocation>
</comment>
<evidence type="ECO:0000259" key="9">
    <source>
        <dbReference type="Pfam" id="PF02224"/>
    </source>
</evidence>
<evidence type="ECO:0000256" key="4">
    <source>
        <dbReference type="ARBA" id="ARBA00022777"/>
    </source>
</evidence>
<evidence type="ECO:0000313" key="10">
    <source>
        <dbReference type="EMBL" id="ADI19234.1"/>
    </source>
</evidence>
<dbReference type="EC" id="2.7.4.25" evidence="8"/>
<dbReference type="GO" id="GO:0006220">
    <property type="term" value="P:pyrimidine nucleotide metabolic process"/>
    <property type="evidence" value="ECO:0007669"/>
    <property type="project" value="UniProtKB-UniRule"/>
</dbReference>
<sequence length="234" mass="26055">MKQSTLSQFVTVAIDGPTGVGKSTIARRLADQWGLLYVDTGAMFRCLALKWKALGSPEEEEILRQIGDSTHIVFTAAGKIFCDEKDVSAEIRTEEISKLASKISRFGAIREVMKQQQRQLVAETEKQCLYAGAVLEGRDIGTVVLPSATIKFFVDADPEVRARRRTDQLLSQGQDTDYMEVLEALKLRDQQDRNRVIAPLKPADDAVLVDTTQLTPEQVLGQMSDHINHTAHQE</sequence>
<gene>
    <name evidence="8" type="primary">cmk</name>
</gene>
<evidence type="ECO:0000256" key="6">
    <source>
        <dbReference type="ARBA" id="ARBA00047615"/>
    </source>
</evidence>
<dbReference type="Gene3D" id="3.40.50.300">
    <property type="entry name" value="P-loop containing nucleotide triphosphate hydrolases"/>
    <property type="match status" value="1"/>
</dbReference>
<comment type="catalytic activity">
    <reaction evidence="6 8">
        <text>dCMP + ATP = dCDP + ADP</text>
        <dbReference type="Rhea" id="RHEA:25094"/>
        <dbReference type="ChEBI" id="CHEBI:30616"/>
        <dbReference type="ChEBI" id="CHEBI:57566"/>
        <dbReference type="ChEBI" id="CHEBI:58593"/>
        <dbReference type="ChEBI" id="CHEBI:456216"/>
        <dbReference type="EC" id="2.7.4.25"/>
    </reaction>
</comment>
<dbReference type="InterPro" id="IPR003136">
    <property type="entry name" value="Cytidylate_kin"/>
</dbReference>
<evidence type="ECO:0000256" key="1">
    <source>
        <dbReference type="ARBA" id="ARBA00009427"/>
    </source>
</evidence>
<name>E0XXU3_9DELT</name>
<keyword evidence="3 8" id="KW-0547">Nucleotide-binding</keyword>
<dbReference type="Pfam" id="PF02224">
    <property type="entry name" value="Cytidylate_kin"/>
    <property type="match status" value="1"/>
</dbReference>
<evidence type="ECO:0000256" key="2">
    <source>
        <dbReference type="ARBA" id="ARBA00022679"/>
    </source>
</evidence>
<dbReference type="EMBL" id="GU474914">
    <property type="protein sequence ID" value="ADI19234.1"/>
    <property type="molecule type" value="Genomic_DNA"/>
</dbReference>
<evidence type="ECO:0000256" key="5">
    <source>
        <dbReference type="ARBA" id="ARBA00022840"/>
    </source>
</evidence>
<dbReference type="GO" id="GO:0005524">
    <property type="term" value="F:ATP binding"/>
    <property type="evidence" value="ECO:0007669"/>
    <property type="project" value="UniProtKB-UniRule"/>
</dbReference>
<keyword evidence="4 8" id="KW-0418">Kinase</keyword>
<organism evidence="10">
    <name type="scientific">uncultured delta proteobacterium HF0200_14D13</name>
    <dbReference type="NCBI Taxonomy" id="710830"/>
    <lineage>
        <taxon>Bacteria</taxon>
        <taxon>Deltaproteobacteria</taxon>
        <taxon>environmental samples</taxon>
    </lineage>
</organism>
<feature type="binding site" evidence="8">
    <location>
        <begin position="16"/>
        <end position="24"/>
    </location>
    <ligand>
        <name>ATP</name>
        <dbReference type="ChEBI" id="CHEBI:30616"/>
    </ligand>
</feature>
<keyword evidence="8" id="KW-0963">Cytoplasm</keyword>
<feature type="domain" description="Cytidylate kinase" evidence="9">
    <location>
        <begin position="12"/>
        <end position="228"/>
    </location>
</feature>
<reference evidence="10" key="1">
    <citation type="journal article" date="2011" name="Environ. Microbiol.">
        <title>Time-series analyses of Monterey Bay coastal microbial picoplankton using a 'genome proxy' microarray.</title>
        <authorList>
            <person name="Rich V.I."/>
            <person name="Pham V.D."/>
            <person name="Eppley J."/>
            <person name="Shi Y."/>
            <person name="DeLong E.F."/>
        </authorList>
    </citation>
    <scope>NUCLEOTIDE SEQUENCE</scope>
</reference>
<proteinExistence type="inferred from homology"/>
<dbReference type="AlphaFoldDB" id="E0XXU3"/>
<dbReference type="GO" id="GO:0036431">
    <property type="term" value="F:dCMP kinase activity"/>
    <property type="evidence" value="ECO:0007669"/>
    <property type="project" value="InterPro"/>
</dbReference>